<evidence type="ECO:0000256" key="5">
    <source>
        <dbReference type="ARBA" id="ARBA00022833"/>
    </source>
</evidence>
<dbReference type="InterPro" id="IPR013087">
    <property type="entry name" value="Znf_C2H2_type"/>
</dbReference>
<gene>
    <name evidence="11" type="primary">LOC116291128</name>
</gene>
<dbReference type="KEGG" id="aten:116291128"/>
<dbReference type="GO" id="GO:0000978">
    <property type="term" value="F:RNA polymerase II cis-regulatory region sequence-specific DNA binding"/>
    <property type="evidence" value="ECO:0007669"/>
    <property type="project" value="TreeGrafter"/>
</dbReference>
<keyword evidence="3" id="KW-0677">Repeat</keyword>
<dbReference type="InterPro" id="IPR036236">
    <property type="entry name" value="Znf_C2H2_sf"/>
</dbReference>
<evidence type="ECO:0000259" key="9">
    <source>
        <dbReference type="PROSITE" id="PS50157"/>
    </source>
</evidence>
<dbReference type="RefSeq" id="XP_031554109.1">
    <property type="nucleotide sequence ID" value="XM_031698249.1"/>
</dbReference>
<dbReference type="Pfam" id="PF00096">
    <property type="entry name" value="zf-C2H2"/>
    <property type="match status" value="3"/>
</dbReference>
<protein>
    <submittedName>
        <fullName evidence="11">Zinc finger protein 433-like isoform X1</fullName>
    </submittedName>
</protein>
<dbReference type="InterPro" id="IPR027756">
    <property type="entry name" value="Ovo-like"/>
</dbReference>
<dbReference type="PANTHER" id="PTHR10032:SF271">
    <property type="entry name" value="RH12261P-RELATED"/>
    <property type="match status" value="1"/>
</dbReference>
<evidence type="ECO:0000256" key="7">
    <source>
        <dbReference type="PROSITE-ProRule" id="PRU00042"/>
    </source>
</evidence>
<keyword evidence="2" id="KW-0479">Metal-binding</keyword>
<keyword evidence="4 7" id="KW-0863">Zinc-finger</keyword>
<evidence type="ECO:0000313" key="10">
    <source>
        <dbReference type="Proteomes" id="UP000515163"/>
    </source>
</evidence>
<dbReference type="AlphaFoldDB" id="A0A6P8HCE3"/>
<feature type="domain" description="C2H2-type" evidence="9">
    <location>
        <begin position="258"/>
        <end position="285"/>
    </location>
</feature>
<evidence type="ECO:0000256" key="1">
    <source>
        <dbReference type="ARBA" id="ARBA00004123"/>
    </source>
</evidence>
<feature type="domain" description="C2H2-type" evidence="9">
    <location>
        <begin position="314"/>
        <end position="337"/>
    </location>
</feature>
<dbReference type="InParanoid" id="A0A6P8HCE3"/>
<dbReference type="Gene3D" id="3.30.160.60">
    <property type="entry name" value="Classic Zinc Finger"/>
    <property type="match status" value="3"/>
</dbReference>
<dbReference type="GeneID" id="116291128"/>
<dbReference type="FunFam" id="3.30.160.60:FF:003568">
    <property type="entry name" value="Predicted protein"/>
    <property type="match status" value="1"/>
</dbReference>
<evidence type="ECO:0000256" key="8">
    <source>
        <dbReference type="SAM" id="MobiDB-lite"/>
    </source>
</evidence>
<dbReference type="SUPFAM" id="SSF57667">
    <property type="entry name" value="beta-beta-alpha zinc fingers"/>
    <property type="match status" value="2"/>
</dbReference>
<dbReference type="Pfam" id="PF13894">
    <property type="entry name" value="zf-C2H2_4"/>
    <property type="match status" value="1"/>
</dbReference>
<name>A0A6P8HCE3_ACTTE</name>
<dbReference type="OrthoDB" id="6508643at2759"/>
<feature type="compositionally biased region" description="Basic residues" evidence="8">
    <location>
        <begin position="1"/>
        <end position="13"/>
    </location>
</feature>
<dbReference type="SMART" id="SM00355">
    <property type="entry name" value="ZnF_C2H2"/>
    <property type="match status" value="4"/>
</dbReference>
<dbReference type="GO" id="GO:0008270">
    <property type="term" value="F:zinc ion binding"/>
    <property type="evidence" value="ECO:0007669"/>
    <property type="project" value="UniProtKB-KW"/>
</dbReference>
<evidence type="ECO:0000256" key="4">
    <source>
        <dbReference type="ARBA" id="ARBA00022771"/>
    </source>
</evidence>
<feature type="domain" description="C2H2-type" evidence="9">
    <location>
        <begin position="286"/>
        <end position="313"/>
    </location>
</feature>
<dbReference type="FunFam" id="3.30.160.60:FF:000112">
    <property type="entry name" value="Mds1 and evi1 complex locus protein"/>
    <property type="match status" value="1"/>
</dbReference>
<keyword evidence="6" id="KW-0539">Nucleus</keyword>
<feature type="compositionally biased region" description="Basic and acidic residues" evidence="8">
    <location>
        <begin position="34"/>
        <end position="48"/>
    </location>
</feature>
<dbReference type="PROSITE" id="PS50157">
    <property type="entry name" value="ZINC_FINGER_C2H2_2"/>
    <property type="match status" value="4"/>
</dbReference>
<keyword evidence="10" id="KW-1185">Reference proteome</keyword>
<feature type="domain" description="C2H2-type" evidence="9">
    <location>
        <begin position="353"/>
        <end position="381"/>
    </location>
</feature>
<evidence type="ECO:0000313" key="11">
    <source>
        <dbReference type="RefSeq" id="XP_031554109.1"/>
    </source>
</evidence>
<dbReference type="PROSITE" id="PS00028">
    <property type="entry name" value="ZINC_FINGER_C2H2_1"/>
    <property type="match status" value="4"/>
</dbReference>
<proteinExistence type="predicted"/>
<comment type="subcellular location">
    <subcellularLocation>
        <location evidence="1">Nucleus</location>
    </subcellularLocation>
</comment>
<dbReference type="GO" id="GO:0005634">
    <property type="term" value="C:nucleus"/>
    <property type="evidence" value="ECO:0007669"/>
    <property type="project" value="UniProtKB-SubCell"/>
</dbReference>
<dbReference type="PANTHER" id="PTHR10032">
    <property type="entry name" value="ZINC FINGER PROTEIN WITH KRAB AND SCAN DOMAINS"/>
    <property type="match status" value="1"/>
</dbReference>
<dbReference type="Proteomes" id="UP000515163">
    <property type="component" value="Unplaced"/>
</dbReference>
<feature type="compositionally biased region" description="Basic and acidic residues" evidence="8">
    <location>
        <begin position="14"/>
        <end position="25"/>
    </location>
</feature>
<evidence type="ECO:0000256" key="6">
    <source>
        <dbReference type="ARBA" id="ARBA00023242"/>
    </source>
</evidence>
<reference evidence="11" key="1">
    <citation type="submission" date="2025-08" db="UniProtKB">
        <authorList>
            <consortium name="RefSeq"/>
        </authorList>
    </citation>
    <scope>IDENTIFICATION</scope>
    <source>
        <tissue evidence="11">Tentacle</tissue>
    </source>
</reference>
<dbReference type="FunFam" id="3.30.160.60:FF:000452">
    <property type="entry name" value="Transcription factor Ovo-like 2"/>
    <property type="match status" value="1"/>
</dbReference>
<accession>A0A6P8HCE3</accession>
<evidence type="ECO:0000256" key="2">
    <source>
        <dbReference type="ARBA" id="ARBA00022723"/>
    </source>
</evidence>
<keyword evidence="5" id="KW-0862">Zinc</keyword>
<feature type="region of interest" description="Disordered" evidence="8">
    <location>
        <begin position="1"/>
        <end position="97"/>
    </location>
</feature>
<feature type="compositionally biased region" description="Basic and acidic residues" evidence="8">
    <location>
        <begin position="57"/>
        <end position="97"/>
    </location>
</feature>
<sequence>MPKSFLVKKKKPRRNSETVDPEARECPISGDSTQKTETKELLEEKSSESEDVEEVEVSDKNVENETTEQPRDGCHEKKENRDINSQENKEKELDLKSKDYENDEGILEEQMNGCRDLWYKRNEGLPPPPKLISCPIRTENGLSNKIHGIPEHSLNHLHPAFNANGFSNYHHLLAEAMQPQIFESSHEFPYHLRMSSECPRDIQIFPGLGSCGGHLGNPFFLPNHPFGSPQPVGGLSPLEKPQEIKKMEVEMKEEQSKYKCEICHSSFSLQRLLNRHMKTHSFYKRYHCQFCGKGFNDTFDLKRHIRTHTGIKPFKCSECEKAFTQRCSLEAHLTRVHGIVHKYGFRERRDKMFVCEDCGMTFKDCPDYMKHIHEKHPDTEKIIRARRNGFAKMKVS</sequence>
<dbReference type="GO" id="GO:0000981">
    <property type="term" value="F:DNA-binding transcription factor activity, RNA polymerase II-specific"/>
    <property type="evidence" value="ECO:0007669"/>
    <property type="project" value="TreeGrafter"/>
</dbReference>
<organism evidence="10 11">
    <name type="scientific">Actinia tenebrosa</name>
    <name type="common">Australian red waratah sea anemone</name>
    <dbReference type="NCBI Taxonomy" id="6105"/>
    <lineage>
        <taxon>Eukaryota</taxon>
        <taxon>Metazoa</taxon>
        <taxon>Cnidaria</taxon>
        <taxon>Anthozoa</taxon>
        <taxon>Hexacorallia</taxon>
        <taxon>Actiniaria</taxon>
        <taxon>Actiniidae</taxon>
        <taxon>Actinia</taxon>
    </lineage>
</organism>
<evidence type="ECO:0000256" key="3">
    <source>
        <dbReference type="ARBA" id="ARBA00022737"/>
    </source>
</evidence>